<comment type="caution">
    <text evidence="1">The sequence shown here is derived from an EMBL/GenBank/DDBJ whole genome shotgun (WGS) entry which is preliminary data.</text>
</comment>
<organism evidence="1 2">
    <name type="scientific">Muribaculum caecicola</name>
    <dbReference type="NCBI Taxonomy" id="3038144"/>
    <lineage>
        <taxon>Bacteria</taxon>
        <taxon>Pseudomonadati</taxon>
        <taxon>Bacteroidota</taxon>
        <taxon>Bacteroidia</taxon>
        <taxon>Bacteroidales</taxon>
        <taxon>Muribaculaceae</taxon>
        <taxon>Muribaculum</taxon>
    </lineage>
</organism>
<reference evidence="1" key="1">
    <citation type="submission" date="2019-04" db="EMBL/GenBank/DDBJ databases">
        <title>Microbes associate with the intestines of laboratory mice.</title>
        <authorList>
            <person name="Navarre W."/>
            <person name="Wong E."/>
            <person name="Huang K.C."/>
            <person name="Tropini C."/>
            <person name="Ng K."/>
            <person name="Yu B."/>
        </authorList>
    </citation>
    <scope>NUCLEOTIDE SEQUENCE</scope>
    <source>
        <strain evidence="1">NM86_A22</strain>
    </source>
</reference>
<dbReference type="Proteomes" id="UP000305401">
    <property type="component" value="Unassembled WGS sequence"/>
</dbReference>
<gene>
    <name evidence="1" type="ORF">E5990_00580</name>
</gene>
<accession>A0AC61S8L4</accession>
<protein>
    <submittedName>
        <fullName evidence="1">OmpA family protein</fullName>
    </submittedName>
</protein>
<sequence length="398" mass="43592">MKKNILLGFAACGAMLLSANVASAQETVVIEEATLTATDVECADHYYVEKGSGWFLQLGAGINAPFVDSADKNGDKTTNITAAYNLGFGKWFTPYLAWRVSGYYGKLHMTYNEYYKSQYANLNVDLMWDMFNSLGGVNDNRTFSIIPFVGIGGTFVWDYTGGSVLNKHGKVRNNTWLLPVSAGLQLRFRLCENVDFIAEGRASLYGDNFSNQVSGDPIECNVEATAGLSFAFGGRSYKSYNPCTYLGYINQLNGQINDLRGSLATCGAALAAAEAQLPCPEVVAVECPEVQAPLMTTVRFSINSAKVTSKEMVNVFNIAQWMKANPDAKVVIKGYADKKTGTASYNQKLSERRAQSVYNILTKEYGVAADRLTMKGEGSGSQIYDTNDWNRIVIFSQD</sequence>
<evidence type="ECO:0000313" key="1">
    <source>
        <dbReference type="EMBL" id="THG55199.1"/>
    </source>
</evidence>
<keyword evidence="2" id="KW-1185">Reference proteome</keyword>
<dbReference type="EMBL" id="SSTG01000003">
    <property type="protein sequence ID" value="THG55199.1"/>
    <property type="molecule type" value="Genomic_DNA"/>
</dbReference>
<name>A0AC61S8L4_9BACT</name>
<evidence type="ECO:0000313" key="2">
    <source>
        <dbReference type="Proteomes" id="UP000305401"/>
    </source>
</evidence>
<proteinExistence type="predicted"/>